<comment type="caution">
    <text evidence="1">The sequence shown here is derived from an EMBL/GenBank/DDBJ whole genome shotgun (WGS) entry which is preliminary data.</text>
</comment>
<gene>
    <name evidence="1" type="ORF">SDC9_165083</name>
</gene>
<name>A0A645FTF0_9ZZZZ</name>
<sequence length="78" mass="8772">MDIGIAQSLQALRRPQSHVFRVGLAAVIHHHTHRLARHQSRHIDFKAAIGQRGAVEQMRLAILAMLAHIQHGDFLAIM</sequence>
<dbReference type="AlphaFoldDB" id="A0A645FTF0"/>
<dbReference type="EMBL" id="VSSQ01064917">
    <property type="protein sequence ID" value="MPN17728.1"/>
    <property type="molecule type" value="Genomic_DNA"/>
</dbReference>
<evidence type="ECO:0000313" key="1">
    <source>
        <dbReference type="EMBL" id="MPN17728.1"/>
    </source>
</evidence>
<reference evidence="1" key="1">
    <citation type="submission" date="2019-08" db="EMBL/GenBank/DDBJ databases">
        <authorList>
            <person name="Kucharzyk K."/>
            <person name="Murdoch R.W."/>
            <person name="Higgins S."/>
            <person name="Loffler F."/>
        </authorList>
    </citation>
    <scope>NUCLEOTIDE SEQUENCE</scope>
</reference>
<organism evidence="1">
    <name type="scientific">bioreactor metagenome</name>
    <dbReference type="NCBI Taxonomy" id="1076179"/>
    <lineage>
        <taxon>unclassified sequences</taxon>
        <taxon>metagenomes</taxon>
        <taxon>ecological metagenomes</taxon>
    </lineage>
</organism>
<accession>A0A645FTF0</accession>
<protein>
    <submittedName>
        <fullName evidence="1">Uncharacterized protein</fullName>
    </submittedName>
</protein>
<proteinExistence type="predicted"/>